<keyword evidence="2" id="KW-0687">Ribonucleoprotein</keyword>
<keyword evidence="1" id="KW-1133">Transmembrane helix</keyword>
<dbReference type="GO" id="GO:0005840">
    <property type="term" value="C:ribosome"/>
    <property type="evidence" value="ECO:0007669"/>
    <property type="project" value="UniProtKB-KW"/>
</dbReference>
<feature type="transmembrane region" description="Helical" evidence="1">
    <location>
        <begin position="24"/>
        <end position="45"/>
    </location>
</feature>
<keyword evidence="2" id="KW-0418">Kinase</keyword>
<dbReference type="EMBL" id="AF036708">
    <property type="protein sequence ID" value="AAB95411.1"/>
    <property type="molecule type" value="Genomic_DNA"/>
</dbReference>
<keyword evidence="2" id="KW-0645">Protease</keyword>
<keyword evidence="2" id="KW-0689">Ribosomal protein</keyword>
<keyword evidence="2" id="KW-0031">Aminopeptidase</keyword>
<reference evidence="2" key="2">
    <citation type="journal article" date="2000" name="Mol. Biol. (Mosk.)">
        <title>Determination and analysis of the nucleotide sequence of a segment of a Mycoplasma gallisepticum strain A5969 chromosome, containing operons S10 and rrn23-5.</title>
        <authorList>
            <person name="Skamrov A.V."/>
            <person name="Gol'dman M.A."/>
            <person name="Feoktistova E.S."/>
            <person name="Bibilashvili R.S."/>
        </authorList>
    </citation>
    <scope>NUCLEOTIDE SEQUENCE</scope>
    <source>
        <strain evidence="2">A5969var.B</strain>
    </source>
</reference>
<accession>O52356</accession>
<evidence type="ECO:0000256" key="1">
    <source>
        <dbReference type="SAM" id="Phobius"/>
    </source>
</evidence>
<evidence type="ECO:0000313" key="2">
    <source>
        <dbReference type="EMBL" id="AAB95411.1"/>
    </source>
</evidence>
<sequence length="129" mass="14681">MIKFLLWLRSKLIEEASLVSILSFWWLLEVALSFVGTWSFCWLFFKISSRGISPSFSSKEAAEVLISSISFVLLTTSKLSHERTVKLYLFSSFLISSVIFAFELITGVKFHRSGVNSSKVILSSEIITW</sequence>
<feature type="transmembrane region" description="Helical" evidence="1">
    <location>
        <begin position="87"/>
        <end position="108"/>
    </location>
</feature>
<organism evidence="2">
    <name type="scientific">Mycoplasmoides gallisepticum</name>
    <name type="common">Mycoplasma gallisepticum</name>
    <dbReference type="NCBI Taxonomy" id="2096"/>
    <lineage>
        <taxon>Bacteria</taxon>
        <taxon>Bacillati</taxon>
        <taxon>Mycoplasmatota</taxon>
        <taxon>Mycoplasmoidales</taxon>
        <taxon>Mycoplasmoidaceae</taxon>
        <taxon>Mycoplasmoides</taxon>
    </lineage>
</organism>
<keyword evidence="1" id="KW-0812">Transmembrane</keyword>
<protein>
    <submittedName>
        <fullName evidence="2">Uncharacterized protein</fullName>
    </submittedName>
</protein>
<proteinExistence type="predicted"/>
<keyword evidence="1" id="KW-0472">Membrane</keyword>
<dbReference type="GO" id="GO:0016301">
    <property type="term" value="F:kinase activity"/>
    <property type="evidence" value="ECO:0007669"/>
    <property type="project" value="UniProtKB-KW"/>
</dbReference>
<reference evidence="2" key="1">
    <citation type="submission" date="1997-12" db="EMBL/GenBank/DDBJ databases">
        <authorList>
            <person name="Beabealashvilli R."/>
        </authorList>
    </citation>
    <scope>NUCLEOTIDE SEQUENCE</scope>
    <source>
        <strain evidence="2">A5969var.B</strain>
    </source>
</reference>
<dbReference type="GO" id="GO:0004177">
    <property type="term" value="F:aminopeptidase activity"/>
    <property type="evidence" value="ECO:0007669"/>
    <property type="project" value="UniProtKB-KW"/>
</dbReference>
<name>O52356_MYCGL</name>
<keyword evidence="2" id="KW-0378">Hydrolase</keyword>
<keyword evidence="2" id="KW-0808">Transferase</keyword>
<dbReference type="AlphaFoldDB" id="O52356"/>